<reference evidence="1 2" key="1">
    <citation type="submission" date="2015-10" db="EMBL/GenBank/DDBJ databases">
        <title>Complete genome sequence of Klebsiella pneumoniae bacteriophage vB_KpnM_KB57.</title>
        <authorList>
            <person name="Volozhantsev N.V."/>
            <person name="Popova A.V."/>
            <person name="Krasilnikova V.M."/>
            <person name="Bogun A.G."/>
        </authorList>
    </citation>
    <scope>NUCLEOTIDE SEQUENCE [LARGE SCALE GENOMIC DNA]</scope>
</reference>
<keyword evidence="2" id="KW-1185">Reference proteome</keyword>
<dbReference type="KEGG" id="vg:26523082"/>
<accession>A0A0S1S1K5</accession>
<organism evidence="1 2">
    <name type="scientific">Klebsiella phage vB_KpnM_KB57</name>
    <dbReference type="NCBI Taxonomy" id="1719140"/>
    <lineage>
        <taxon>Viruses</taxon>
        <taxon>Duplodnaviria</taxon>
        <taxon>Heunggongvirae</taxon>
        <taxon>Uroviricota</taxon>
        <taxon>Caudoviricetes</taxon>
        <taxon>Vequintavirinae</taxon>
        <taxon>Mydovirus</taxon>
        <taxon>Mydovirus KB57</taxon>
    </lineage>
</organism>
<protein>
    <submittedName>
        <fullName evidence="1">Uncharacterized protein</fullName>
    </submittedName>
</protein>
<dbReference type="EMBL" id="KT934943">
    <property type="protein sequence ID" value="ALM02503.1"/>
    <property type="molecule type" value="Genomic_DNA"/>
</dbReference>
<evidence type="ECO:0000313" key="2">
    <source>
        <dbReference type="Proteomes" id="UP000203990"/>
    </source>
</evidence>
<dbReference type="Proteomes" id="UP000203990">
    <property type="component" value="Segment"/>
</dbReference>
<evidence type="ECO:0000313" key="1">
    <source>
        <dbReference type="EMBL" id="ALM02503.1"/>
    </source>
</evidence>
<gene>
    <name evidence="1" type="ORF">KB57_116</name>
</gene>
<dbReference type="RefSeq" id="YP_009187729.1">
    <property type="nucleotide sequence ID" value="NC_028659.1"/>
</dbReference>
<name>A0A0S1S1K5_9CAUD</name>
<dbReference type="GeneID" id="26523082"/>
<proteinExistence type="predicted"/>
<dbReference type="OrthoDB" id="27120at10239"/>
<sequence>MLLNLKAATWEKLQHLAKSKGKSAASYVAKIVDDHVDENVKTEYKIKEEKQTNA</sequence>